<protein>
    <submittedName>
        <fullName evidence="5">Predicted transcriptional regulator</fullName>
    </submittedName>
</protein>
<reference evidence="5 6" key="1">
    <citation type="submission" date="2016-10" db="EMBL/GenBank/DDBJ databases">
        <authorList>
            <person name="de Groot N.N."/>
        </authorList>
    </citation>
    <scope>NUCLEOTIDE SEQUENCE [LARGE SCALE GENOMIC DNA]</scope>
    <source>
        <strain evidence="5 6">DSM 19886</strain>
    </source>
</reference>
<evidence type="ECO:0000256" key="4">
    <source>
        <dbReference type="ARBA" id="ARBA00023163"/>
    </source>
</evidence>
<evidence type="ECO:0000313" key="5">
    <source>
        <dbReference type="EMBL" id="SDM53953.1"/>
    </source>
</evidence>
<dbReference type="InterPro" id="IPR036390">
    <property type="entry name" value="WH_DNA-bd_sf"/>
</dbReference>
<sequence>MRANYLIFVNLQQNNSTFVELKYLFYISRVKFVKTKLMQLSKSEEELMNILWRRKKAFMKDLLEAYPEPKPATTTVATLLKRMTDKGFVAYQSLGRLREYYPLVKKKDYFSKHVNGLIKNFFNDSPGQFASFFTQETDLSKTELEELKKLIDNELKKK</sequence>
<dbReference type="InterPro" id="IPR005650">
    <property type="entry name" value="BlaI_family"/>
</dbReference>
<organism evidence="5 6">
    <name type="scientific">Kriegella aquimaris</name>
    <dbReference type="NCBI Taxonomy" id="192904"/>
    <lineage>
        <taxon>Bacteria</taxon>
        <taxon>Pseudomonadati</taxon>
        <taxon>Bacteroidota</taxon>
        <taxon>Flavobacteriia</taxon>
        <taxon>Flavobacteriales</taxon>
        <taxon>Flavobacteriaceae</taxon>
        <taxon>Kriegella</taxon>
    </lineage>
</organism>
<name>A0A1G9U2A7_9FLAO</name>
<proteinExistence type="inferred from homology"/>
<evidence type="ECO:0000313" key="6">
    <source>
        <dbReference type="Proteomes" id="UP000199440"/>
    </source>
</evidence>
<comment type="similarity">
    <text evidence="1">Belongs to the BlaI transcriptional regulatory family.</text>
</comment>
<dbReference type="GO" id="GO:0003677">
    <property type="term" value="F:DNA binding"/>
    <property type="evidence" value="ECO:0007669"/>
    <property type="project" value="UniProtKB-KW"/>
</dbReference>
<evidence type="ECO:0000256" key="1">
    <source>
        <dbReference type="ARBA" id="ARBA00011046"/>
    </source>
</evidence>
<keyword evidence="3" id="KW-0238">DNA-binding</keyword>
<dbReference type="InterPro" id="IPR036388">
    <property type="entry name" value="WH-like_DNA-bd_sf"/>
</dbReference>
<keyword evidence="2" id="KW-0805">Transcription regulation</keyword>
<dbReference type="Gene3D" id="1.10.4040.10">
    <property type="entry name" value="Penicillinase repressor domain"/>
    <property type="match status" value="1"/>
</dbReference>
<dbReference type="EMBL" id="FNGV01000010">
    <property type="protein sequence ID" value="SDM53953.1"/>
    <property type="molecule type" value="Genomic_DNA"/>
</dbReference>
<dbReference type="GO" id="GO:0045892">
    <property type="term" value="P:negative regulation of DNA-templated transcription"/>
    <property type="evidence" value="ECO:0007669"/>
    <property type="project" value="InterPro"/>
</dbReference>
<dbReference type="SUPFAM" id="SSF46785">
    <property type="entry name" value="Winged helix' DNA-binding domain"/>
    <property type="match status" value="1"/>
</dbReference>
<gene>
    <name evidence="5" type="ORF">SAMN04488514_11081</name>
</gene>
<dbReference type="Pfam" id="PF03965">
    <property type="entry name" value="Penicillinase_R"/>
    <property type="match status" value="1"/>
</dbReference>
<dbReference type="AlphaFoldDB" id="A0A1G9U2A7"/>
<evidence type="ECO:0000256" key="2">
    <source>
        <dbReference type="ARBA" id="ARBA00023015"/>
    </source>
</evidence>
<dbReference type="STRING" id="192904.SAMN04488514_11081"/>
<keyword evidence="6" id="KW-1185">Reference proteome</keyword>
<evidence type="ECO:0000256" key="3">
    <source>
        <dbReference type="ARBA" id="ARBA00023125"/>
    </source>
</evidence>
<dbReference type="Proteomes" id="UP000199440">
    <property type="component" value="Unassembled WGS sequence"/>
</dbReference>
<keyword evidence="4" id="KW-0804">Transcription</keyword>
<dbReference type="Gene3D" id="1.10.10.10">
    <property type="entry name" value="Winged helix-like DNA-binding domain superfamily/Winged helix DNA-binding domain"/>
    <property type="match status" value="1"/>
</dbReference>
<accession>A0A1G9U2A7</accession>